<dbReference type="InterPro" id="IPR042070">
    <property type="entry name" value="PucR_C-HTH_sf"/>
</dbReference>
<organism evidence="3 4">
    <name type="scientific">Saccharopolyspora hordei</name>
    <dbReference type="NCBI Taxonomy" id="1838"/>
    <lineage>
        <taxon>Bacteria</taxon>
        <taxon>Bacillati</taxon>
        <taxon>Actinomycetota</taxon>
        <taxon>Actinomycetes</taxon>
        <taxon>Pseudonocardiales</taxon>
        <taxon>Pseudonocardiaceae</taxon>
        <taxon>Saccharopolyspora</taxon>
    </lineage>
</organism>
<proteinExistence type="predicted"/>
<dbReference type="PANTHER" id="PTHR33744">
    <property type="entry name" value="CARBOHYDRATE DIACID REGULATOR"/>
    <property type="match status" value="1"/>
</dbReference>
<evidence type="ECO:0008006" key="5">
    <source>
        <dbReference type="Google" id="ProtNLM"/>
    </source>
</evidence>
<gene>
    <name evidence="3" type="ORF">HNR68_002138</name>
</gene>
<dbReference type="Pfam" id="PF07905">
    <property type="entry name" value="PucR"/>
    <property type="match status" value="1"/>
</dbReference>
<sequence length="508" mass="53910">MTTASTAIPLRAVVDDDALHLDVVADSLRAGALDRPVRWAHVSELRNPGPYLLGGELLLTAGVNLADARADVDDYVRGLLDAGITALGFGVTPPMHDALPEALREACVRHGLPLLVVPPRTPFLAISRAVALALADAAQREQRRVAVAREALIKAAADGLRPLVRALGRQLGAWVVLAGRHDEAVAEHGAPARWPAELPELLARLRAGRGIRSATTELADGTALLAQPVSPQATASQLLVLGRRERFDATERSIVAVGAGLLGLAGRARDAPLSAATTALLLGSAPPEEVLPRLLTGEEYRVVAGTPTRRRAADDLADHDWLCTRLRTPLVQLAGGGFTAITDCCPAPEVLSAVRERGWLPVVSRRLRADAVPRAGPEVEALLDRARSLGRPVVAERAGLSTVVRPEAASAFAAELLAPLRALGPDRRGLVDTLRTWLAHHGSWERTATALGVHRNSVRHRIGQVERALGVDLADPETRMELWFALRWDEDGGAPGGSRGSAVGGELR</sequence>
<protein>
    <recommendedName>
        <fullName evidence="5">PucR family transcriptional regulator</fullName>
    </recommendedName>
</protein>
<name>A0A853AHN2_9PSEU</name>
<accession>A0A853AHN2</accession>
<dbReference type="InterPro" id="IPR025736">
    <property type="entry name" value="PucR_C-HTH_dom"/>
</dbReference>
<dbReference type="AlphaFoldDB" id="A0A853AHN2"/>
<feature type="domain" description="Purine catabolism PurC-like" evidence="1">
    <location>
        <begin position="18"/>
        <end position="132"/>
    </location>
</feature>
<comment type="caution">
    <text evidence="3">The sequence shown here is derived from an EMBL/GenBank/DDBJ whole genome shotgun (WGS) entry which is preliminary data.</text>
</comment>
<reference evidence="3 4" key="1">
    <citation type="submission" date="2020-07" db="EMBL/GenBank/DDBJ databases">
        <title>Sequencing the genomes of 1000 actinobacteria strains.</title>
        <authorList>
            <person name="Klenk H.-P."/>
        </authorList>
    </citation>
    <scope>NUCLEOTIDE SEQUENCE [LARGE SCALE GENOMIC DNA]</scope>
    <source>
        <strain evidence="3 4">DSM 44065</strain>
    </source>
</reference>
<dbReference type="InterPro" id="IPR051448">
    <property type="entry name" value="CdaR-like_regulators"/>
</dbReference>
<dbReference type="Gene3D" id="1.10.10.2840">
    <property type="entry name" value="PucR C-terminal helix-turn-helix domain"/>
    <property type="match status" value="1"/>
</dbReference>
<dbReference type="Proteomes" id="UP000587002">
    <property type="component" value="Unassembled WGS sequence"/>
</dbReference>
<dbReference type="InterPro" id="IPR012914">
    <property type="entry name" value="PucR_dom"/>
</dbReference>
<feature type="domain" description="PucR C-terminal helix-turn-helix" evidence="2">
    <location>
        <begin position="430"/>
        <end position="487"/>
    </location>
</feature>
<dbReference type="Pfam" id="PF13556">
    <property type="entry name" value="HTH_30"/>
    <property type="match status" value="1"/>
</dbReference>
<keyword evidence="4" id="KW-1185">Reference proteome</keyword>
<dbReference type="EMBL" id="JACCFJ010000001">
    <property type="protein sequence ID" value="NYI83508.1"/>
    <property type="molecule type" value="Genomic_DNA"/>
</dbReference>
<evidence type="ECO:0000259" key="1">
    <source>
        <dbReference type="Pfam" id="PF07905"/>
    </source>
</evidence>
<dbReference type="PANTHER" id="PTHR33744:SF1">
    <property type="entry name" value="DNA-BINDING TRANSCRIPTIONAL ACTIVATOR ADER"/>
    <property type="match status" value="1"/>
</dbReference>
<dbReference type="RefSeq" id="WP_343050059.1">
    <property type="nucleotide sequence ID" value="NZ_BAABFH010000001.1"/>
</dbReference>
<evidence type="ECO:0000313" key="3">
    <source>
        <dbReference type="EMBL" id="NYI83508.1"/>
    </source>
</evidence>
<evidence type="ECO:0000259" key="2">
    <source>
        <dbReference type="Pfam" id="PF13556"/>
    </source>
</evidence>
<evidence type="ECO:0000313" key="4">
    <source>
        <dbReference type="Proteomes" id="UP000587002"/>
    </source>
</evidence>